<dbReference type="InterPro" id="IPR035595">
    <property type="entry name" value="UDP_glycos_trans_CS"/>
</dbReference>
<feature type="transmembrane region" description="Helical" evidence="5">
    <location>
        <begin position="466"/>
        <end position="493"/>
    </location>
</feature>
<evidence type="ECO:0000313" key="7">
    <source>
        <dbReference type="Proteomes" id="UP001153712"/>
    </source>
</evidence>
<evidence type="ECO:0000313" key="6">
    <source>
        <dbReference type="EMBL" id="CAG9861071.1"/>
    </source>
</evidence>
<name>A0A9N9TQA0_PHYSR</name>
<dbReference type="GO" id="GO:0016020">
    <property type="term" value="C:membrane"/>
    <property type="evidence" value="ECO:0007669"/>
    <property type="project" value="UniProtKB-SubCell"/>
</dbReference>
<evidence type="ECO:0000256" key="4">
    <source>
        <dbReference type="RuleBase" id="RU003718"/>
    </source>
</evidence>
<comment type="similarity">
    <text evidence="1 4">Belongs to the UDP-glycosyltransferase family.</text>
</comment>
<dbReference type="EMBL" id="OU900097">
    <property type="protein sequence ID" value="CAG9861071.1"/>
    <property type="molecule type" value="Genomic_DNA"/>
</dbReference>
<accession>A0A9N9TQA0</accession>
<dbReference type="PANTHER" id="PTHR48043">
    <property type="entry name" value="EG:EG0003.4 PROTEIN-RELATED"/>
    <property type="match status" value="1"/>
</dbReference>
<dbReference type="GO" id="GO:0015020">
    <property type="term" value="F:glucuronosyltransferase activity"/>
    <property type="evidence" value="ECO:0007669"/>
    <property type="project" value="UniProtKB-EC"/>
</dbReference>
<dbReference type="OrthoDB" id="5835829at2759"/>
<comment type="catalytic activity">
    <reaction evidence="5">
        <text>glucuronate acceptor + UDP-alpha-D-glucuronate = acceptor beta-D-glucuronoside + UDP + H(+)</text>
        <dbReference type="Rhea" id="RHEA:21032"/>
        <dbReference type="ChEBI" id="CHEBI:15378"/>
        <dbReference type="ChEBI" id="CHEBI:58052"/>
        <dbReference type="ChEBI" id="CHEBI:58223"/>
        <dbReference type="ChEBI" id="CHEBI:132367"/>
        <dbReference type="ChEBI" id="CHEBI:132368"/>
        <dbReference type="EC" id="2.4.1.17"/>
    </reaction>
</comment>
<feature type="signal peptide" evidence="5">
    <location>
        <begin position="1"/>
        <end position="18"/>
    </location>
</feature>
<feature type="chain" id="PRO_5040537704" description="UDP-glucuronosyltransferase" evidence="5">
    <location>
        <begin position="19"/>
        <end position="511"/>
    </location>
</feature>
<keyword evidence="2 4" id="KW-0328">Glycosyltransferase</keyword>
<dbReference type="Proteomes" id="UP001153712">
    <property type="component" value="Chromosome 4"/>
</dbReference>
<proteinExistence type="inferred from homology"/>
<keyword evidence="5" id="KW-1133">Transmembrane helix</keyword>
<keyword evidence="5" id="KW-0812">Transmembrane</keyword>
<dbReference type="PANTHER" id="PTHR48043:SF114">
    <property type="entry name" value="IP04436P-RELATED"/>
    <property type="match status" value="1"/>
</dbReference>
<evidence type="ECO:0000256" key="5">
    <source>
        <dbReference type="RuleBase" id="RU362059"/>
    </source>
</evidence>
<sequence length="511" mass="58587">MNIKSLLLLTILFKNCVSLKILALYPNVMISHYLVFEPLFHELANRGHNVTIVSSFQKEQNYPNIRFIDVNDGNKKPHEMLPMNFFNGGRISKYFELYQLARTGLEICNAYKNSKNIKSFLEENNKYDLIIVELFNTYCHFGVLKQNKAVNIGLSSTDMLPWMNQWFGNPENPSYIPTLFLDYNDEMTFLQRVENTLMWAYSKFIHEYWIAQVGNEFSKKHLGVDLYEGGDALYNISLLLLNRHFTYHTPRPLSPNVIEVGGIHIKKPKPLPGNLAKIVEGSPNGVIFMSMGSTLKGSSFPEAQRKMFIKVFSVLKQTVIWKWEDEMKDLPKNVLTQKWIPQLDMLCHPNVKLFITQGGLLSTQEAVHCGVPMLMLPQFADQHYNAAALKKTGAIALKLRTTNEEELLNSIKKLLTAESANNAKELAQLFNDRPMSPMDTAIYWIEYVAKYKGAPFMRTKVTDLSYYQYLLLDVIGFLLLIVAAGAYLLLTILKLVKKLLFKKSVAKLKKQ</sequence>
<evidence type="ECO:0000256" key="3">
    <source>
        <dbReference type="ARBA" id="ARBA00022679"/>
    </source>
</evidence>
<reference evidence="6" key="1">
    <citation type="submission" date="2022-01" db="EMBL/GenBank/DDBJ databases">
        <authorList>
            <person name="King R."/>
        </authorList>
    </citation>
    <scope>NUCLEOTIDE SEQUENCE</scope>
</reference>
<evidence type="ECO:0000256" key="1">
    <source>
        <dbReference type="ARBA" id="ARBA00009995"/>
    </source>
</evidence>
<comment type="subcellular location">
    <subcellularLocation>
        <location evidence="5">Membrane</location>
        <topology evidence="5">Single-pass membrane protein</topology>
    </subcellularLocation>
</comment>
<dbReference type="InterPro" id="IPR002213">
    <property type="entry name" value="UDP_glucos_trans"/>
</dbReference>
<gene>
    <name evidence="6" type="ORF">PHYEVI_LOCUS7417</name>
</gene>
<dbReference type="EC" id="2.4.1.17" evidence="5"/>
<dbReference type="InterPro" id="IPR050271">
    <property type="entry name" value="UDP-glycosyltransferase"/>
</dbReference>
<dbReference type="Gene3D" id="3.40.50.2000">
    <property type="entry name" value="Glycogen Phosphorylase B"/>
    <property type="match status" value="1"/>
</dbReference>
<protein>
    <recommendedName>
        <fullName evidence="5">UDP-glucuronosyltransferase</fullName>
        <ecNumber evidence="5">2.4.1.17</ecNumber>
    </recommendedName>
</protein>
<dbReference type="CDD" id="cd03784">
    <property type="entry name" value="GT1_Gtf-like"/>
    <property type="match status" value="1"/>
</dbReference>
<keyword evidence="3 4" id="KW-0808">Transferase</keyword>
<dbReference type="SUPFAM" id="SSF53756">
    <property type="entry name" value="UDP-Glycosyltransferase/glycogen phosphorylase"/>
    <property type="match status" value="1"/>
</dbReference>
<keyword evidence="5" id="KW-0732">Signal</keyword>
<dbReference type="FunFam" id="3.40.50.2000:FF:000050">
    <property type="entry name" value="UDP-glucuronosyltransferase"/>
    <property type="match status" value="1"/>
</dbReference>
<evidence type="ECO:0000256" key="2">
    <source>
        <dbReference type="ARBA" id="ARBA00022676"/>
    </source>
</evidence>
<organism evidence="6 7">
    <name type="scientific">Phyllotreta striolata</name>
    <name type="common">Striped flea beetle</name>
    <name type="synonym">Crioceris striolata</name>
    <dbReference type="NCBI Taxonomy" id="444603"/>
    <lineage>
        <taxon>Eukaryota</taxon>
        <taxon>Metazoa</taxon>
        <taxon>Ecdysozoa</taxon>
        <taxon>Arthropoda</taxon>
        <taxon>Hexapoda</taxon>
        <taxon>Insecta</taxon>
        <taxon>Pterygota</taxon>
        <taxon>Neoptera</taxon>
        <taxon>Endopterygota</taxon>
        <taxon>Coleoptera</taxon>
        <taxon>Polyphaga</taxon>
        <taxon>Cucujiformia</taxon>
        <taxon>Chrysomeloidea</taxon>
        <taxon>Chrysomelidae</taxon>
        <taxon>Galerucinae</taxon>
        <taxon>Alticini</taxon>
        <taxon>Phyllotreta</taxon>
    </lineage>
</organism>
<dbReference type="PROSITE" id="PS00375">
    <property type="entry name" value="UDPGT"/>
    <property type="match status" value="1"/>
</dbReference>
<dbReference type="AlphaFoldDB" id="A0A9N9TQA0"/>
<dbReference type="Pfam" id="PF00201">
    <property type="entry name" value="UDPGT"/>
    <property type="match status" value="1"/>
</dbReference>
<keyword evidence="7" id="KW-1185">Reference proteome</keyword>
<keyword evidence="5" id="KW-0472">Membrane</keyword>